<keyword evidence="3" id="KW-1185">Reference proteome</keyword>
<proteinExistence type="predicted"/>
<dbReference type="Pfam" id="PF13487">
    <property type="entry name" value="HD_5"/>
    <property type="match status" value="1"/>
</dbReference>
<dbReference type="PANTHER" id="PTHR43155:SF2">
    <property type="entry name" value="CYCLIC DI-GMP PHOSPHODIESTERASE PA4108"/>
    <property type="match status" value="1"/>
</dbReference>
<dbReference type="KEGG" id="iod:EJO50_01430"/>
<dbReference type="Proteomes" id="UP000282438">
    <property type="component" value="Chromosome"/>
</dbReference>
<reference evidence="2 3" key="1">
    <citation type="submission" date="2018-12" db="EMBL/GenBank/DDBJ databases">
        <title>Complete genome sequence of Iodobacter sp. H11R3.</title>
        <authorList>
            <person name="Bae J.-W."/>
        </authorList>
    </citation>
    <scope>NUCLEOTIDE SEQUENCE [LARGE SCALE GENOMIC DNA]</scope>
    <source>
        <strain evidence="2 3">H11R3</strain>
    </source>
</reference>
<gene>
    <name evidence="2" type="ORF">EJO50_01430</name>
</gene>
<dbReference type="Gene3D" id="1.10.3210.10">
    <property type="entry name" value="Hypothetical protein af1432"/>
    <property type="match status" value="1"/>
</dbReference>
<dbReference type="SUPFAM" id="SSF109604">
    <property type="entry name" value="HD-domain/PDEase-like"/>
    <property type="match status" value="1"/>
</dbReference>
<name>A0A3S8ZP53_9NEIS</name>
<evidence type="ECO:0000313" key="2">
    <source>
        <dbReference type="EMBL" id="AZN35266.1"/>
    </source>
</evidence>
<evidence type="ECO:0000259" key="1">
    <source>
        <dbReference type="PROSITE" id="PS51832"/>
    </source>
</evidence>
<evidence type="ECO:0000313" key="3">
    <source>
        <dbReference type="Proteomes" id="UP000282438"/>
    </source>
</evidence>
<protein>
    <submittedName>
        <fullName evidence="2">HD domain-containing protein</fullName>
    </submittedName>
</protein>
<dbReference type="OrthoDB" id="9774747at2"/>
<organism evidence="2 3">
    <name type="scientific">Iodobacter ciconiae</name>
    <dbReference type="NCBI Taxonomy" id="2496266"/>
    <lineage>
        <taxon>Bacteria</taxon>
        <taxon>Pseudomonadati</taxon>
        <taxon>Pseudomonadota</taxon>
        <taxon>Betaproteobacteria</taxon>
        <taxon>Neisseriales</taxon>
        <taxon>Chitinibacteraceae</taxon>
        <taxon>Iodobacter</taxon>
    </lineage>
</organism>
<dbReference type="CDD" id="cd00077">
    <property type="entry name" value="HDc"/>
    <property type="match status" value="1"/>
</dbReference>
<accession>A0A3S8ZP53</accession>
<dbReference type="AlphaFoldDB" id="A0A3S8ZP53"/>
<dbReference type="InterPro" id="IPR037522">
    <property type="entry name" value="HD_GYP_dom"/>
</dbReference>
<dbReference type="InterPro" id="IPR003607">
    <property type="entry name" value="HD/PDEase_dom"/>
</dbReference>
<sequence>MKQTKLHYNIMATEAVLCSHFSTYKTNSYLKKQAQKQYFSTVVHLQIIFSSEIKVNFKETPLLHQCVPSPCYKMTRIYTELCMASSPQPGGQKVSRPPSAPRFIFESRAALDRILSKSESYAGVFPAHISTIADHLGRACTLNRNVVIGMIMLRQDGTYAIRHAINVACVVELALRDLGRSPAERRPVVAAALTMNIGMYAIQEKLSTQSGPLTDEQRLLMQVHPVEGRDTLRKLGVTDPLWLDYVLQHHEIPDGSGYPQQLSGDSIHFEARLIGIADRYCAMLTRNAWRRGQLSDLALLTSLTGSVNSIDVKLGRLFTQTMGLYPPGAVVQLLNGEVGIVKRPGINEQTPIVAAIFNKQWQPLENIIERDSEDIDYSIIGVIESQRIAGLVPMEDVWGSDAAGA</sequence>
<dbReference type="GO" id="GO:0008081">
    <property type="term" value="F:phosphoric diester hydrolase activity"/>
    <property type="evidence" value="ECO:0007669"/>
    <property type="project" value="UniProtKB-ARBA"/>
</dbReference>
<feature type="domain" description="HD-GYP" evidence="1">
    <location>
        <begin position="138"/>
        <end position="334"/>
    </location>
</feature>
<dbReference type="PANTHER" id="PTHR43155">
    <property type="entry name" value="CYCLIC DI-GMP PHOSPHODIESTERASE PA4108-RELATED"/>
    <property type="match status" value="1"/>
</dbReference>
<dbReference type="EMBL" id="CP034433">
    <property type="protein sequence ID" value="AZN35266.1"/>
    <property type="molecule type" value="Genomic_DNA"/>
</dbReference>
<dbReference type="PROSITE" id="PS51832">
    <property type="entry name" value="HD_GYP"/>
    <property type="match status" value="1"/>
</dbReference>